<gene>
    <name evidence="3" type="primary">LOC106156673</name>
</gene>
<evidence type="ECO:0000313" key="2">
    <source>
        <dbReference type="Proteomes" id="UP000085678"/>
    </source>
</evidence>
<dbReference type="InParanoid" id="A0A1S3HN63"/>
<keyword evidence="1" id="KW-0812">Transmembrane</keyword>
<feature type="transmembrane region" description="Helical" evidence="1">
    <location>
        <begin position="114"/>
        <end position="138"/>
    </location>
</feature>
<feature type="transmembrane region" description="Helical" evidence="1">
    <location>
        <begin position="84"/>
        <end position="102"/>
    </location>
</feature>
<protein>
    <submittedName>
        <fullName evidence="3">Uncharacterized protein LOC106156673</fullName>
    </submittedName>
</protein>
<accession>A0A1S3HN63</accession>
<organism evidence="2 3">
    <name type="scientific">Lingula anatina</name>
    <name type="common">Brachiopod</name>
    <name type="synonym">Lingula unguis</name>
    <dbReference type="NCBI Taxonomy" id="7574"/>
    <lineage>
        <taxon>Eukaryota</taxon>
        <taxon>Metazoa</taxon>
        <taxon>Spiralia</taxon>
        <taxon>Lophotrochozoa</taxon>
        <taxon>Brachiopoda</taxon>
        <taxon>Linguliformea</taxon>
        <taxon>Lingulata</taxon>
        <taxon>Lingulida</taxon>
        <taxon>Linguloidea</taxon>
        <taxon>Lingulidae</taxon>
        <taxon>Lingula</taxon>
    </lineage>
</organism>
<dbReference type="AlphaFoldDB" id="A0A1S3HN63"/>
<keyword evidence="1" id="KW-0472">Membrane</keyword>
<proteinExistence type="predicted"/>
<name>A0A1S3HN63_LINAN</name>
<keyword evidence="1" id="KW-1133">Transmembrane helix</keyword>
<feature type="transmembrane region" description="Helical" evidence="1">
    <location>
        <begin position="12"/>
        <end position="31"/>
    </location>
</feature>
<evidence type="ECO:0000313" key="3">
    <source>
        <dbReference type="RefSeq" id="XP_013387500.1"/>
    </source>
</evidence>
<dbReference type="RefSeq" id="XP_013387500.1">
    <property type="nucleotide sequence ID" value="XM_013532046.1"/>
</dbReference>
<feature type="transmembrane region" description="Helical" evidence="1">
    <location>
        <begin position="144"/>
        <end position="166"/>
    </location>
</feature>
<evidence type="ECO:0000256" key="1">
    <source>
        <dbReference type="SAM" id="Phobius"/>
    </source>
</evidence>
<sequence length="189" mass="21693">MGIGVRNYSNWIKFALFLIVLCFVLHLVSFGTPNWSEKGWWDADTLDRYFTYGLWQTCYDGSYSDCYYLREPSDWHYNARALEVVGLIGVIICIVICATYIATPRLGRNAHLVLITLIVFCLLTSIFILSGVILWWANTPNVKAGYSAIFAFLAGISMMFCGFAVFMETRFLEEEAESAHIQQQMIQRY</sequence>
<keyword evidence="2" id="KW-1185">Reference proteome</keyword>
<dbReference type="Gene3D" id="1.20.140.150">
    <property type="match status" value="1"/>
</dbReference>
<dbReference type="GeneID" id="106156673"/>
<dbReference type="Proteomes" id="UP000085678">
    <property type="component" value="Unplaced"/>
</dbReference>
<dbReference type="KEGG" id="lak:106156673"/>
<reference evidence="3" key="1">
    <citation type="submission" date="2025-08" db="UniProtKB">
        <authorList>
            <consortium name="RefSeq"/>
        </authorList>
    </citation>
    <scope>IDENTIFICATION</scope>
    <source>
        <tissue evidence="3">Gonads</tissue>
    </source>
</reference>